<proteinExistence type="predicted"/>
<evidence type="ECO:0000256" key="1">
    <source>
        <dbReference type="SAM" id="SignalP"/>
    </source>
</evidence>
<dbReference type="AlphaFoldDB" id="F3ZNP6"/>
<keyword evidence="3" id="KW-1185">Reference proteome</keyword>
<name>F3ZNP6_9BACE</name>
<organism evidence="2 3">
    <name type="scientific">Bacteroides coprosuis DSM 18011</name>
    <dbReference type="NCBI Taxonomy" id="679937"/>
    <lineage>
        <taxon>Bacteria</taxon>
        <taxon>Pseudomonadati</taxon>
        <taxon>Bacteroidota</taxon>
        <taxon>Bacteroidia</taxon>
        <taxon>Bacteroidales</taxon>
        <taxon>Bacteroidaceae</taxon>
        <taxon>Bacteroides</taxon>
    </lineage>
</organism>
<sequence length="171" mass="19532">MYRKLFYLVLALGLSFNLVSCSSSGKSVGSLEGIGHFSFEVLEQINQLEAKELVGFFATTNDINKCLSETVKGEKTKNSLYSLIEDEQSERPQYLYKSIYNTKREAAMLGIEWNKVIYLDYVIPYRQSEPPYKGELFFKYGESVYSVGVESMNIGDNYYLTNLSGIRKVSR</sequence>
<accession>F3ZNP6</accession>
<feature type="signal peptide" evidence="1">
    <location>
        <begin position="1"/>
        <end position="20"/>
    </location>
</feature>
<dbReference type="eggNOG" id="ENOG5030YGS">
    <property type="taxonomic scope" value="Bacteria"/>
</dbReference>
<dbReference type="Proteomes" id="UP000018439">
    <property type="component" value="Chromosome"/>
</dbReference>
<dbReference type="OrthoDB" id="1443449at2"/>
<dbReference type="EMBL" id="CM001167">
    <property type="protein sequence ID" value="EGJ70235.1"/>
    <property type="molecule type" value="Genomic_DNA"/>
</dbReference>
<protein>
    <recommendedName>
        <fullName evidence="4">Lipoprotein</fullName>
    </recommendedName>
</protein>
<reference evidence="2 3" key="1">
    <citation type="journal article" date="2011" name="Stand. Genomic Sci.">
        <title>Non-contiguous finished genome sequence of Bacteroides coprosuis type strain (PC139).</title>
        <authorList>
            <person name="Land M."/>
            <person name="Held B."/>
            <person name="Gronow S."/>
            <person name="Abt B."/>
            <person name="Lucas S."/>
            <person name="Del Rio T.G."/>
            <person name="Nolan M."/>
            <person name="Tice H."/>
            <person name="Cheng J.F."/>
            <person name="Pitluck S."/>
            <person name="Liolios K."/>
            <person name="Pagani I."/>
            <person name="Ivanova N."/>
            <person name="Mavromatis K."/>
            <person name="Mikhailova N."/>
            <person name="Pati A."/>
            <person name="Tapia R."/>
            <person name="Han C."/>
            <person name="Goodwin L."/>
            <person name="Chen A."/>
            <person name="Palaniappan K."/>
            <person name="Hauser L."/>
            <person name="Brambilla E.M."/>
            <person name="Rohde M."/>
            <person name="Goker M."/>
            <person name="Detter J.C."/>
            <person name="Woyke T."/>
            <person name="Bristow J."/>
            <person name="Eisen J.A."/>
            <person name="Markowitz V."/>
            <person name="Hugenholtz P."/>
            <person name="Kyrpides N.C."/>
            <person name="Klenk H.P."/>
            <person name="Lapidus A."/>
        </authorList>
    </citation>
    <scope>NUCLEOTIDE SEQUENCE</scope>
    <source>
        <strain evidence="2 3">DSM 18011</strain>
    </source>
</reference>
<evidence type="ECO:0000313" key="2">
    <source>
        <dbReference type="EMBL" id="EGJ70235.1"/>
    </source>
</evidence>
<keyword evidence="1" id="KW-0732">Signal</keyword>
<gene>
    <name evidence="2" type="ORF">Bcop_0015</name>
</gene>
<feature type="chain" id="PRO_5003303869" description="Lipoprotein" evidence="1">
    <location>
        <begin position="21"/>
        <end position="171"/>
    </location>
</feature>
<evidence type="ECO:0000313" key="3">
    <source>
        <dbReference type="Proteomes" id="UP000018439"/>
    </source>
</evidence>
<evidence type="ECO:0008006" key="4">
    <source>
        <dbReference type="Google" id="ProtNLM"/>
    </source>
</evidence>
<dbReference type="HOGENOM" id="CLU_1559871_0_0_10"/>